<dbReference type="KEGG" id="tsin:OXH18_09420"/>
<keyword evidence="4" id="KW-1185">Reference proteome</keyword>
<name>A0A9E8ZI81_9CYAN</name>
<evidence type="ECO:0000256" key="2">
    <source>
        <dbReference type="SAM" id="MobiDB-lite"/>
    </source>
</evidence>
<evidence type="ECO:0000256" key="1">
    <source>
        <dbReference type="SAM" id="Coils"/>
    </source>
</evidence>
<dbReference type="RefSeq" id="WP_268612358.1">
    <property type="nucleotide sequence ID" value="NZ_CP113797.1"/>
</dbReference>
<feature type="coiled-coil region" evidence="1">
    <location>
        <begin position="14"/>
        <end position="48"/>
    </location>
</feature>
<evidence type="ECO:0000313" key="3">
    <source>
        <dbReference type="EMBL" id="WAL62187.1"/>
    </source>
</evidence>
<feature type="region of interest" description="Disordered" evidence="2">
    <location>
        <begin position="52"/>
        <end position="73"/>
    </location>
</feature>
<keyword evidence="1" id="KW-0175">Coiled coil</keyword>
<reference evidence="3" key="1">
    <citation type="submission" date="2022-12" db="EMBL/GenBank/DDBJ databases">
        <title>Polyphasic identification of a Novel Hot-Spring Cyanobacterium Ocullathermofonsia sinensis gen nov. sp. nov. and Genomic Insights on its Adaptations to the Thermal Habitat.</title>
        <authorList>
            <person name="Daroch M."/>
            <person name="Tang J."/>
            <person name="Jiang Y."/>
        </authorList>
    </citation>
    <scope>NUCLEOTIDE SEQUENCE</scope>
    <source>
        <strain evidence="3">PKUAC-SCTA174</strain>
    </source>
</reference>
<proteinExistence type="predicted"/>
<dbReference type="AlphaFoldDB" id="A0A9E8ZI81"/>
<gene>
    <name evidence="3" type="ORF">OXH18_09420</name>
</gene>
<evidence type="ECO:0000313" key="4">
    <source>
        <dbReference type="Proteomes" id="UP001163152"/>
    </source>
</evidence>
<dbReference type="Proteomes" id="UP001163152">
    <property type="component" value="Chromosome"/>
</dbReference>
<dbReference type="EMBL" id="CP113797">
    <property type="protein sequence ID" value="WAL62187.1"/>
    <property type="molecule type" value="Genomic_DNA"/>
</dbReference>
<sequence length="73" mass="8056">MNLDEFELQTRRSIEQALNQLQAAILQVAQLEIQLSETGRAIQGLSQQVEEYLSQQRGADNAPGNSSNGQETP</sequence>
<protein>
    <submittedName>
        <fullName evidence="3">Uncharacterized protein</fullName>
    </submittedName>
</protein>
<accession>A0A9E8ZI81</accession>
<organism evidence="3 4">
    <name type="scientific">Thermocoleostomius sinensis A174</name>
    <dbReference type="NCBI Taxonomy" id="2016057"/>
    <lineage>
        <taxon>Bacteria</taxon>
        <taxon>Bacillati</taxon>
        <taxon>Cyanobacteriota</taxon>
        <taxon>Cyanophyceae</taxon>
        <taxon>Oculatellales</taxon>
        <taxon>Oculatellaceae</taxon>
        <taxon>Thermocoleostomius</taxon>
    </lineage>
</organism>